<feature type="transmembrane region" description="Helical" evidence="1">
    <location>
        <begin position="32"/>
        <end position="50"/>
    </location>
</feature>
<dbReference type="RefSeq" id="WP_229840105.1">
    <property type="nucleotide sequence ID" value="NZ_BMSV01000002.1"/>
</dbReference>
<dbReference type="AlphaFoldDB" id="A0A918AXE1"/>
<comment type="caution">
    <text evidence="2">The sequence shown here is derived from an EMBL/GenBank/DDBJ whole genome shotgun (WGS) entry which is preliminary data.</text>
</comment>
<dbReference type="EMBL" id="BMSV01000002">
    <property type="protein sequence ID" value="GGP96799.1"/>
    <property type="molecule type" value="Genomic_DNA"/>
</dbReference>
<dbReference type="Proteomes" id="UP000654123">
    <property type="component" value="Unassembled WGS sequence"/>
</dbReference>
<dbReference type="PANTHER" id="PTHR36974">
    <property type="entry name" value="MEMBRANE PROTEIN-RELATED"/>
    <property type="match status" value="1"/>
</dbReference>
<evidence type="ECO:0000313" key="3">
    <source>
        <dbReference type="Proteomes" id="UP000654123"/>
    </source>
</evidence>
<name>A0A918AXE1_9ACTN</name>
<evidence type="ECO:0000313" key="2">
    <source>
        <dbReference type="EMBL" id="GGP96799.1"/>
    </source>
</evidence>
<accession>A0A918AXE1</accession>
<dbReference type="PANTHER" id="PTHR36974:SF1">
    <property type="entry name" value="DOXX FAMILY MEMBRANE PROTEIN"/>
    <property type="match status" value="1"/>
</dbReference>
<feature type="transmembrane region" description="Helical" evidence="1">
    <location>
        <begin position="6"/>
        <end position="23"/>
    </location>
</feature>
<keyword evidence="1" id="KW-0472">Membrane</keyword>
<feature type="transmembrane region" description="Helical" evidence="1">
    <location>
        <begin position="70"/>
        <end position="93"/>
    </location>
</feature>
<organism evidence="2 3">
    <name type="scientific">Streptomyces roseolilacinus</name>
    <dbReference type="NCBI Taxonomy" id="66904"/>
    <lineage>
        <taxon>Bacteria</taxon>
        <taxon>Bacillati</taxon>
        <taxon>Actinomycetota</taxon>
        <taxon>Actinomycetes</taxon>
        <taxon>Kitasatosporales</taxon>
        <taxon>Streptomycetaceae</taxon>
        <taxon>Streptomyces</taxon>
    </lineage>
</organism>
<evidence type="ECO:0000256" key="1">
    <source>
        <dbReference type="SAM" id="Phobius"/>
    </source>
</evidence>
<keyword evidence="3" id="KW-1185">Reference proteome</keyword>
<evidence type="ECO:0008006" key="4">
    <source>
        <dbReference type="Google" id="ProtNLM"/>
    </source>
</evidence>
<proteinExistence type="predicted"/>
<reference evidence="2" key="2">
    <citation type="submission" date="2020-09" db="EMBL/GenBank/DDBJ databases">
        <authorList>
            <person name="Sun Q."/>
            <person name="Ohkuma M."/>
        </authorList>
    </citation>
    <scope>NUCLEOTIDE SEQUENCE</scope>
    <source>
        <strain evidence="2">JCM 4335</strain>
    </source>
</reference>
<feature type="transmembrane region" description="Helical" evidence="1">
    <location>
        <begin position="133"/>
        <end position="153"/>
    </location>
</feature>
<feature type="transmembrane region" description="Helical" evidence="1">
    <location>
        <begin position="100"/>
        <end position="121"/>
    </location>
</feature>
<sequence>MFGTLMLLVGPTLVFRLLGAFGVRRFATWRTAAADGLAVMLFCTAAAHFAPTAVGPVPGRDELVAMVPPYVPFPALAVHATGVLEILGAVGLLRERTRRAAGAGLAVLFVLMIPANVHAAVDGIPLNGEPATPLWFRIPEQLLFIAVAVWAYAPRRDAVHRPEEVRA</sequence>
<reference evidence="2" key="1">
    <citation type="journal article" date="2014" name="Int. J. Syst. Evol. Microbiol.">
        <title>Complete genome sequence of Corynebacterium casei LMG S-19264T (=DSM 44701T), isolated from a smear-ripened cheese.</title>
        <authorList>
            <consortium name="US DOE Joint Genome Institute (JGI-PGF)"/>
            <person name="Walter F."/>
            <person name="Albersmeier A."/>
            <person name="Kalinowski J."/>
            <person name="Ruckert C."/>
        </authorList>
    </citation>
    <scope>NUCLEOTIDE SEQUENCE</scope>
    <source>
        <strain evidence="2">JCM 4335</strain>
    </source>
</reference>
<protein>
    <recommendedName>
        <fullName evidence="4">DoxX family protein</fullName>
    </recommendedName>
</protein>
<gene>
    <name evidence="2" type="ORF">GCM10010249_13860</name>
</gene>
<keyword evidence="1" id="KW-0812">Transmembrane</keyword>
<keyword evidence="1" id="KW-1133">Transmembrane helix</keyword>